<dbReference type="EnsemblMetazoa" id="GPAI034850-RA">
    <property type="protein sequence ID" value="GPAI034850-PA"/>
    <property type="gene ID" value="GPAI034850"/>
</dbReference>
<dbReference type="Proteomes" id="UP000092445">
    <property type="component" value="Unassembled WGS sequence"/>
</dbReference>
<reference evidence="2" key="2">
    <citation type="submission" date="2020-05" db="UniProtKB">
        <authorList>
            <consortium name="EnsemblMetazoa"/>
        </authorList>
    </citation>
    <scope>IDENTIFICATION</scope>
    <source>
        <strain evidence="2">IAEA</strain>
    </source>
</reference>
<keyword evidence="3" id="KW-1185">Reference proteome</keyword>
<evidence type="ECO:0000313" key="2">
    <source>
        <dbReference type="EnsemblMetazoa" id="GPAI034850-PA"/>
    </source>
</evidence>
<keyword evidence="1" id="KW-1133">Transmembrane helix</keyword>
<name>A0A1B0A5A7_GLOPL</name>
<dbReference type="AlphaFoldDB" id="A0A1B0A5A7"/>
<organism evidence="2 3">
    <name type="scientific">Glossina pallidipes</name>
    <name type="common">Tsetse fly</name>
    <dbReference type="NCBI Taxonomy" id="7398"/>
    <lineage>
        <taxon>Eukaryota</taxon>
        <taxon>Metazoa</taxon>
        <taxon>Ecdysozoa</taxon>
        <taxon>Arthropoda</taxon>
        <taxon>Hexapoda</taxon>
        <taxon>Insecta</taxon>
        <taxon>Pterygota</taxon>
        <taxon>Neoptera</taxon>
        <taxon>Endopterygota</taxon>
        <taxon>Diptera</taxon>
        <taxon>Brachycera</taxon>
        <taxon>Muscomorpha</taxon>
        <taxon>Hippoboscoidea</taxon>
        <taxon>Glossinidae</taxon>
        <taxon>Glossina</taxon>
    </lineage>
</organism>
<keyword evidence="1" id="KW-0472">Membrane</keyword>
<protein>
    <submittedName>
        <fullName evidence="2">Uncharacterized protein</fullName>
    </submittedName>
</protein>
<evidence type="ECO:0000256" key="1">
    <source>
        <dbReference type="SAM" id="Phobius"/>
    </source>
</evidence>
<sequence length="210" mass="23984">MSGVLRRGSLSFDANLNGRSKRGCNDSNLYGGYHEHKRVRTPEISVISFDFRRHSQDLKKDALALSTAPDLSDDIDSDIISNYVGHYGKWNFLWTLLLSLFQIMPTFQIFMFVFQKEVIYFIFTRLKKTGCSHILRQTNDTQVMQFWHSTMTLLRWYKAEEKTHSKSQETATHVGAFPCKELAEVATKGACNSPFLPNASSLLQNNQCSG</sequence>
<reference evidence="3" key="1">
    <citation type="submission" date="2014-03" db="EMBL/GenBank/DDBJ databases">
        <authorList>
            <person name="Aksoy S."/>
            <person name="Warren W."/>
            <person name="Wilson R.K."/>
        </authorList>
    </citation>
    <scope>NUCLEOTIDE SEQUENCE [LARGE SCALE GENOMIC DNA]</scope>
    <source>
        <strain evidence="3">IAEA</strain>
    </source>
</reference>
<dbReference type="VEuPathDB" id="VectorBase:GPAI034850"/>
<feature type="transmembrane region" description="Helical" evidence="1">
    <location>
        <begin position="92"/>
        <end position="114"/>
    </location>
</feature>
<proteinExistence type="predicted"/>
<evidence type="ECO:0000313" key="3">
    <source>
        <dbReference type="Proteomes" id="UP000092445"/>
    </source>
</evidence>
<accession>A0A1B0A5A7</accession>
<dbReference type="STRING" id="7398.A0A1B0A5A7"/>
<keyword evidence="1" id="KW-0812">Transmembrane</keyword>